<comment type="similarity">
    <text evidence="1">Belongs to the histone deacetylase family.</text>
</comment>
<accession>A0A552ECQ7</accession>
<evidence type="ECO:0000259" key="3">
    <source>
        <dbReference type="Pfam" id="PF00850"/>
    </source>
</evidence>
<organism evidence="4 5">
    <name type="scientific">Microcystis aeruginosa Ma_MB_F_20061100_S20D</name>
    <dbReference type="NCBI Taxonomy" id="2486253"/>
    <lineage>
        <taxon>Bacteria</taxon>
        <taxon>Bacillati</taxon>
        <taxon>Cyanobacteriota</taxon>
        <taxon>Cyanophyceae</taxon>
        <taxon>Oscillatoriophycideae</taxon>
        <taxon>Chroococcales</taxon>
        <taxon>Microcystaceae</taxon>
        <taxon>Microcystis</taxon>
    </lineage>
</organism>
<dbReference type="InterPro" id="IPR000286">
    <property type="entry name" value="HDACs"/>
</dbReference>
<keyword evidence="2" id="KW-0378">Hydrolase</keyword>
<dbReference type="PRINTS" id="PR01270">
    <property type="entry name" value="HDASUPER"/>
</dbReference>
<sequence>MKLHPKVIYSPHYDIQCFGIEKLHPFDGCKYGRSWQEIENEFGGDLISKWSVSPKSQVTNDELLTVHSEDYLSLLKSPQYVARAIELPFLGILPIWLLDKIVVEPMRWATKGTILAAEEALNNGMSINLSGGYHHASKENGEGFCLYSDIAISIALLRKSGKLLTGDQILIIDLDAHQGNGLERIFLLDKDVRILDMYNRDIYPNDSLAKKKIDCDIPLNSGVGDQEYLTKLKVWLPKFLEGSSNPKIAFYNAGNDIYESDPLGNLHISDQGVFERDKFVFDTLTKAKVPWVMLLSGGYTKESYRLIADSVGYVLRTWGFDDSGNVNSEKVASC</sequence>
<dbReference type="GO" id="GO:0004407">
    <property type="term" value="F:histone deacetylase activity"/>
    <property type="evidence" value="ECO:0007669"/>
    <property type="project" value="InterPro"/>
</dbReference>
<proteinExistence type="inferred from homology"/>
<dbReference type="PANTHER" id="PTHR10625">
    <property type="entry name" value="HISTONE DEACETYLASE HDAC1-RELATED"/>
    <property type="match status" value="1"/>
</dbReference>
<evidence type="ECO:0000313" key="5">
    <source>
        <dbReference type="Proteomes" id="UP000315113"/>
    </source>
</evidence>
<dbReference type="EMBL" id="SFBH01000141">
    <property type="protein sequence ID" value="TRU32257.1"/>
    <property type="molecule type" value="Genomic_DNA"/>
</dbReference>
<dbReference type="SUPFAM" id="SSF52768">
    <property type="entry name" value="Arginase/deacetylase"/>
    <property type="match status" value="1"/>
</dbReference>
<evidence type="ECO:0000256" key="1">
    <source>
        <dbReference type="ARBA" id="ARBA00005947"/>
    </source>
</evidence>
<dbReference type="InterPro" id="IPR037138">
    <property type="entry name" value="His_deacetylse_dom_sf"/>
</dbReference>
<evidence type="ECO:0000313" key="4">
    <source>
        <dbReference type="EMBL" id="TRU32257.1"/>
    </source>
</evidence>
<dbReference type="InterPro" id="IPR023801">
    <property type="entry name" value="His_deacetylse_dom"/>
</dbReference>
<dbReference type="Proteomes" id="UP000315113">
    <property type="component" value="Unassembled WGS sequence"/>
</dbReference>
<dbReference type="GO" id="GO:0040029">
    <property type="term" value="P:epigenetic regulation of gene expression"/>
    <property type="evidence" value="ECO:0007669"/>
    <property type="project" value="TreeGrafter"/>
</dbReference>
<dbReference type="Gene3D" id="3.40.800.20">
    <property type="entry name" value="Histone deacetylase domain"/>
    <property type="match status" value="1"/>
</dbReference>
<dbReference type="GO" id="GO:0016787">
    <property type="term" value="F:hydrolase activity"/>
    <property type="evidence" value="ECO:0007669"/>
    <property type="project" value="UniProtKB-KW"/>
</dbReference>
<evidence type="ECO:0000256" key="2">
    <source>
        <dbReference type="ARBA" id="ARBA00022801"/>
    </source>
</evidence>
<feature type="domain" description="Histone deacetylase" evidence="3">
    <location>
        <begin position="34"/>
        <end position="310"/>
    </location>
</feature>
<protein>
    <submittedName>
        <fullName evidence="4">Histone deacetylase</fullName>
    </submittedName>
</protein>
<reference evidence="4 5" key="1">
    <citation type="submission" date="2019-01" db="EMBL/GenBank/DDBJ databases">
        <title>Coherence of Microcystis species and biogeography revealed through population genomics.</title>
        <authorList>
            <person name="Perez-Carrascal O.M."/>
            <person name="Terrat Y."/>
            <person name="Giani A."/>
            <person name="Fortin N."/>
            <person name="Tromas N."/>
            <person name="Shapiro B.J."/>
        </authorList>
    </citation>
    <scope>NUCLEOTIDE SEQUENCE [LARGE SCALE GENOMIC DNA]</scope>
    <source>
        <strain evidence="4">Ma_MB_F_20061100_S20D</strain>
    </source>
</reference>
<name>A0A552ECQ7_MICAE</name>
<dbReference type="CDD" id="cd09993">
    <property type="entry name" value="HDAC_classIV"/>
    <property type="match status" value="1"/>
</dbReference>
<dbReference type="Pfam" id="PF00850">
    <property type="entry name" value="Hist_deacetyl"/>
    <property type="match status" value="1"/>
</dbReference>
<dbReference type="AlphaFoldDB" id="A0A552ECQ7"/>
<comment type="caution">
    <text evidence="4">The sequence shown here is derived from an EMBL/GenBank/DDBJ whole genome shotgun (WGS) entry which is preliminary data.</text>
</comment>
<dbReference type="PANTHER" id="PTHR10625:SF23">
    <property type="entry name" value="HISTONE DEACETYLASE 11"/>
    <property type="match status" value="1"/>
</dbReference>
<gene>
    <name evidence="4" type="ORF">EWV78_18425</name>
</gene>
<dbReference type="InterPro" id="IPR044150">
    <property type="entry name" value="HDAC_classIV"/>
</dbReference>
<dbReference type="InterPro" id="IPR023696">
    <property type="entry name" value="Ureohydrolase_dom_sf"/>
</dbReference>